<dbReference type="PANTHER" id="PTHR21363:SF0">
    <property type="entry name" value="PREPHENATE DEHYDROGENASE [NADP(+)]"/>
    <property type="match status" value="1"/>
</dbReference>
<dbReference type="InterPro" id="IPR036291">
    <property type="entry name" value="NAD(P)-bd_dom_sf"/>
</dbReference>
<keyword evidence="1" id="KW-0560">Oxidoreductase</keyword>
<dbReference type="SUPFAM" id="SSF48179">
    <property type="entry name" value="6-phosphogluconate dehydrogenase C-terminal domain-like"/>
    <property type="match status" value="1"/>
</dbReference>
<dbReference type="PANTHER" id="PTHR21363">
    <property type="entry name" value="PREPHENATE DEHYDROGENASE"/>
    <property type="match status" value="1"/>
</dbReference>
<dbReference type="RefSeq" id="WP_052571391.1">
    <property type="nucleotide sequence ID" value="NZ_CP009498.1"/>
</dbReference>
<reference evidence="3 4" key="1">
    <citation type="submission" date="2014-09" db="EMBL/GenBank/DDBJ databases">
        <title>Complete genome sequence of Endomicrobium proavitum.</title>
        <authorList>
            <person name="Zheng H."/>
        </authorList>
    </citation>
    <scope>NUCLEOTIDE SEQUENCE [LARGE SCALE GENOMIC DNA]</scope>
    <source>
        <strain evidence="3 4">Rsa215</strain>
    </source>
</reference>
<dbReference type="OrthoDB" id="9809920at2"/>
<dbReference type="InterPro" id="IPR046826">
    <property type="entry name" value="PDH_N"/>
</dbReference>
<feature type="domain" description="Prephenate/arogenate dehydrogenase" evidence="2">
    <location>
        <begin position="5"/>
        <end position="274"/>
    </location>
</feature>
<dbReference type="SUPFAM" id="SSF51735">
    <property type="entry name" value="NAD(P)-binding Rossmann-fold domains"/>
    <property type="match status" value="1"/>
</dbReference>
<dbReference type="PROSITE" id="PS51176">
    <property type="entry name" value="PDH_ADH"/>
    <property type="match status" value="1"/>
</dbReference>
<dbReference type="InterPro" id="IPR050812">
    <property type="entry name" value="Preph/Arog_dehydrog"/>
</dbReference>
<gene>
    <name evidence="3" type="primary">tyrA</name>
    <name evidence="3" type="ORF">Epro_1273</name>
</gene>
<proteinExistence type="predicted"/>
<dbReference type="Pfam" id="PF02153">
    <property type="entry name" value="PDH_N"/>
    <property type="match status" value="1"/>
</dbReference>
<dbReference type="Gene3D" id="3.40.50.720">
    <property type="entry name" value="NAD(P)-binding Rossmann-like Domain"/>
    <property type="match status" value="1"/>
</dbReference>
<accession>A0A0G3WLA7</accession>
<dbReference type="Gene3D" id="1.10.3660.10">
    <property type="entry name" value="6-phosphogluconate dehydrogenase C-terminal like domain"/>
    <property type="match status" value="1"/>
</dbReference>
<dbReference type="AlphaFoldDB" id="A0A0G3WLA7"/>
<dbReference type="STRING" id="1408281.Epro_1273"/>
<dbReference type="Proteomes" id="UP000035337">
    <property type="component" value="Chromosome"/>
</dbReference>
<dbReference type="EMBL" id="CP009498">
    <property type="protein sequence ID" value="AKL98652.1"/>
    <property type="molecule type" value="Genomic_DNA"/>
</dbReference>
<dbReference type="GO" id="GO:0008977">
    <property type="term" value="F:prephenate dehydrogenase (NAD+) activity"/>
    <property type="evidence" value="ECO:0007669"/>
    <property type="project" value="InterPro"/>
</dbReference>
<dbReference type="InterPro" id="IPR003099">
    <property type="entry name" value="Prephen_DH"/>
</dbReference>
<dbReference type="GO" id="GO:0070403">
    <property type="term" value="F:NAD+ binding"/>
    <property type="evidence" value="ECO:0007669"/>
    <property type="project" value="InterPro"/>
</dbReference>
<keyword evidence="4" id="KW-1185">Reference proteome</keyword>
<organism evidence="3 4">
    <name type="scientific">Endomicrobium proavitum</name>
    <dbReference type="NCBI Taxonomy" id="1408281"/>
    <lineage>
        <taxon>Bacteria</taxon>
        <taxon>Pseudomonadati</taxon>
        <taxon>Elusimicrobiota</taxon>
        <taxon>Endomicrobiia</taxon>
        <taxon>Endomicrobiales</taxon>
        <taxon>Endomicrobiaceae</taxon>
        <taxon>Endomicrobium</taxon>
    </lineage>
</organism>
<dbReference type="InterPro" id="IPR008927">
    <property type="entry name" value="6-PGluconate_DH-like_C_sf"/>
</dbReference>
<dbReference type="Pfam" id="PF20463">
    <property type="entry name" value="PDH_C"/>
    <property type="match status" value="1"/>
</dbReference>
<dbReference type="GO" id="GO:0006571">
    <property type="term" value="P:tyrosine biosynthetic process"/>
    <property type="evidence" value="ECO:0007669"/>
    <property type="project" value="InterPro"/>
</dbReference>
<evidence type="ECO:0000256" key="1">
    <source>
        <dbReference type="ARBA" id="ARBA00023002"/>
    </source>
</evidence>
<dbReference type="InterPro" id="IPR046825">
    <property type="entry name" value="PDH_C"/>
</dbReference>
<dbReference type="FunFam" id="3.40.50.720:FF:000208">
    <property type="entry name" value="Prephenate dehydrogenase"/>
    <property type="match status" value="1"/>
</dbReference>
<dbReference type="KEGG" id="epo:Epro_1273"/>
<dbReference type="GO" id="GO:0004665">
    <property type="term" value="F:prephenate dehydrogenase (NADP+) activity"/>
    <property type="evidence" value="ECO:0007669"/>
    <property type="project" value="InterPro"/>
</dbReference>
<protein>
    <submittedName>
        <fullName evidence="3">Prephenate dehydrogenase</fullName>
    </submittedName>
</protein>
<evidence type="ECO:0000259" key="2">
    <source>
        <dbReference type="PROSITE" id="PS51176"/>
    </source>
</evidence>
<sequence>MNKKIEVTIIGLGQIGASLGLALKKRAAKRYNVTGVARRKEVLKTALKIGAVDIASLSFDIAKTADIIVVCTPVDTISEIYKKLLSIVKANAIITDVGSIKTFARKEIPKSKTAAFVGGHPMAGKENNGIQSADANMFAGAKFIMTGNNAKTVENKVANMWKSAGAKIIKMDASAHDGLVALTSHLPHVIAFSLNKVYKDVKKKNKNIDLLAAGSFKSATRVANSSANMWAPVLSANNKNVIKHLDAFIKELNAFKKILKNKNKTKRKILQTQK</sequence>
<name>A0A0G3WLA7_9BACT</name>
<evidence type="ECO:0000313" key="4">
    <source>
        <dbReference type="Proteomes" id="UP000035337"/>
    </source>
</evidence>
<evidence type="ECO:0000313" key="3">
    <source>
        <dbReference type="EMBL" id="AKL98652.1"/>
    </source>
</evidence>